<accession>X8DM50</accession>
<name>X8DM50_MYCXE</name>
<gene>
    <name evidence="1" type="ORF">I553_1743</name>
</gene>
<protein>
    <submittedName>
        <fullName evidence="1">Uncharacterized protein</fullName>
    </submittedName>
</protein>
<proteinExistence type="predicted"/>
<sequence length="40" mass="4719">MYRNDPNQAAIARPHRTVPARWAGCWGRPGRRHVSRDRSY</sequence>
<evidence type="ECO:0000313" key="1">
    <source>
        <dbReference type="EMBL" id="EUA68555.1"/>
    </source>
</evidence>
<reference evidence="1" key="1">
    <citation type="submission" date="2014-01" db="EMBL/GenBank/DDBJ databases">
        <authorList>
            <person name="Brown-Elliot B."/>
            <person name="Wallace R."/>
            <person name="Lenaerts A."/>
            <person name="Ordway D."/>
            <person name="DeGroote M.A."/>
            <person name="Parker T."/>
            <person name="Sizemore C."/>
            <person name="Tallon L.J."/>
            <person name="Sadzewicz L.K."/>
            <person name="Sengamalay N."/>
            <person name="Fraser C.M."/>
            <person name="Hine E."/>
            <person name="Shefchek K.A."/>
            <person name="Das S.P."/>
            <person name="Tettelin H."/>
        </authorList>
    </citation>
    <scope>NUCLEOTIDE SEQUENCE [LARGE SCALE GENOMIC DNA]</scope>
    <source>
        <strain evidence="1">4042</strain>
    </source>
</reference>
<dbReference type="AlphaFoldDB" id="X8DM50"/>
<comment type="caution">
    <text evidence="1">The sequence shown here is derived from an EMBL/GenBank/DDBJ whole genome shotgun (WGS) entry which is preliminary data.</text>
</comment>
<dbReference type="EMBL" id="JAOB01000013">
    <property type="protein sequence ID" value="EUA68555.1"/>
    <property type="molecule type" value="Genomic_DNA"/>
</dbReference>
<organism evidence="1">
    <name type="scientific">Mycobacterium xenopi 4042</name>
    <dbReference type="NCBI Taxonomy" id="1299334"/>
    <lineage>
        <taxon>Bacteria</taxon>
        <taxon>Bacillati</taxon>
        <taxon>Actinomycetota</taxon>
        <taxon>Actinomycetes</taxon>
        <taxon>Mycobacteriales</taxon>
        <taxon>Mycobacteriaceae</taxon>
        <taxon>Mycobacterium</taxon>
    </lineage>
</organism>